<evidence type="ECO:0000313" key="3">
    <source>
        <dbReference type="EMBL" id="GBN92005.1"/>
    </source>
</evidence>
<organism evidence="4 6">
    <name type="scientific">Araneus ventricosus</name>
    <name type="common">Orbweaver spider</name>
    <name type="synonym">Epeira ventricosa</name>
    <dbReference type="NCBI Taxonomy" id="182803"/>
    <lineage>
        <taxon>Eukaryota</taxon>
        <taxon>Metazoa</taxon>
        <taxon>Ecdysozoa</taxon>
        <taxon>Arthropoda</taxon>
        <taxon>Chelicerata</taxon>
        <taxon>Arachnida</taxon>
        <taxon>Araneae</taxon>
        <taxon>Araneomorphae</taxon>
        <taxon>Entelegynae</taxon>
        <taxon>Araneoidea</taxon>
        <taxon>Araneidae</taxon>
        <taxon>Araneus</taxon>
    </lineage>
</organism>
<dbReference type="EMBL" id="BGPR01024654">
    <property type="protein sequence ID" value="GBN92894.1"/>
    <property type="molecule type" value="Genomic_DNA"/>
</dbReference>
<dbReference type="AlphaFoldDB" id="A0A4Y2SX28"/>
<feature type="transmembrane region" description="Helical" evidence="1">
    <location>
        <begin position="162"/>
        <end position="182"/>
    </location>
</feature>
<gene>
    <name evidence="3" type="ORF">AVEN_171263_1</name>
    <name evidence="4" type="ORF">AVEN_205034_1</name>
    <name evidence="2" type="ORF">AVEN_271821_1</name>
    <name evidence="5" type="ORF">AVEN_71142_1</name>
</gene>
<evidence type="ECO:0000313" key="2">
    <source>
        <dbReference type="EMBL" id="GBN92002.1"/>
    </source>
</evidence>
<keyword evidence="1" id="KW-1133">Transmembrane helix</keyword>
<evidence type="ECO:0000313" key="6">
    <source>
        <dbReference type="Proteomes" id="UP000499080"/>
    </source>
</evidence>
<keyword evidence="1" id="KW-0472">Membrane</keyword>
<proteinExistence type="predicted"/>
<feature type="transmembrane region" description="Helical" evidence="1">
    <location>
        <begin position="94"/>
        <end position="113"/>
    </location>
</feature>
<dbReference type="InterPro" id="IPR052728">
    <property type="entry name" value="O2_lipid_transport_reg"/>
</dbReference>
<reference evidence="4 6" key="1">
    <citation type="journal article" date="2019" name="Sci. Rep.">
        <title>Orb-weaving spider Araneus ventricosus genome elucidates the spidroin gene catalogue.</title>
        <authorList>
            <person name="Kono N."/>
            <person name="Nakamura H."/>
            <person name="Ohtoshi R."/>
            <person name="Moran D.A.P."/>
            <person name="Shinohara A."/>
            <person name="Yoshida Y."/>
            <person name="Fujiwara M."/>
            <person name="Mori M."/>
            <person name="Tomita M."/>
            <person name="Arakawa K."/>
        </authorList>
    </citation>
    <scope>NUCLEOTIDE SEQUENCE [LARGE SCALE GENOMIC DNA]</scope>
</reference>
<evidence type="ECO:0000256" key="1">
    <source>
        <dbReference type="SAM" id="Phobius"/>
    </source>
</evidence>
<name>A0A4Y2SX28_ARAVE</name>
<dbReference type="EMBL" id="BGPR01024167">
    <property type="protein sequence ID" value="GBN92005.1"/>
    <property type="molecule type" value="Genomic_DNA"/>
</dbReference>
<dbReference type="OrthoDB" id="4794873at2759"/>
<comment type="caution">
    <text evidence="4">The sequence shown here is derived from an EMBL/GenBank/DDBJ whole genome shotgun (WGS) entry which is preliminary data.</text>
</comment>
<evidence type="ECO:0008006" key="7">
    <source>
        <dbReference type="Google" id="ProtNLM"/>
    </source>
</evidence>
<keyword evidence="6" id="KW-1185">Reference proteome</keyword>
<dbReference type="Proteomes" id="UP000499080">
    <property type="component" value="Unassembled WGS sequence"/>
</dbReference>
<sequence>MPPRVLSSSYVHNIVYKVDPTRVVLRPLEAILNAASSTVVMRKLREEVPVQVSSSSSDRGSQLRVFEMIGIDFKILVPHCETKVDKIKFSSSEIVIMTVLALLLTLAAIATIADVIFKLKSEEEAYQERLAVPVRYLLCFSLYTNICRLLKKDTSPDSIKVFHGMKVITILWVILNHTYYYINYQALSECNSFA</sequence>
<accession>A0A4Y2SX28</accession>
<evidence type="ECO:0000313" key="5">
    <source>
        <dbReference type="EMBL" id="GBN92899.1"/>
    </source>
</evidence>
<evidence type="ECO:0000313" key="4">
    <source>
        <dbReference type="EMBL" id="GBN92894.1"/>
    </source>
</evidence>
<dbReference type="PANTHER" id="PTHR11161">
    <property type="entry name" value="O-ACYLTRANSFERASE"/>
    <property type="match status" value="1"/>
</dbReference>
<dbReference type="EMBL" id="BGPR01024166">
    <property type="protein sequence ID" value="GBN92002.1"/>
    <property type="molecule type" value="Genomic_DNA"/>
</dbReference>
<keyword evidence="1" id="KW-0812">Transmembrane</keyword>
<dbReference type="EMBL" id="BGPR01024657">
    <property type="protein sequence ID" value="GBN92899.1"/>
    <property type="molecule type" value="Genomic_DNA"/>
</dbReference>
<protein>
    <recommendedName>
        <fullName evidence="7">Nose resistant to fluoxetine protein 6</fullName>
    </recommendedName>
</protein>
<dbReference type="PANTHER" id="PTHR11161:SF0">
    <property type="entry name" value="O-ACYLTRANSFERASE LIKE PROTEIN"/>
    <property type="match status" value="1"/>
</dbReference>